<dbReference type="AlphaFoldDB" id="A0AAV1JUV4"/>
<dbReference type="PANTHER" id="PTHR11257:SF12">
    <property type="entry name" value="EJACULATORY BULB-SPECIFIC PROTEIN 3-RELATED"/>
    <property type="match status" value="1"/>
</dbReference>
<protein>
    <submittedName>
        <fullName evidence="2">Uncharacterized protein</fullName>
    </submittedName>
</protein>
<keyword evidence="1" id="KW-0732">Signal</keyword>
<dbReference type="Gene3D" id="1.10.2080.10">
    <property type="entry name" value="Insect odorant-binding protein A10/Ejaculatory bulb-specific protein 3"/>
    <property type="match status" value="1"/>
</dbReference>
<dbReference type="Pfam" id="PF03392">
    <property type="entry name" value="OS-D"/>
    <property type="match status" value="1"/>
</dbReference>
<feature type="chain" id="PRO_5043942719" evidence="1">
    <location>
        <begin position="18"/>
        <end position="121"/>
    </location>
</feature>
<feature type="signal peptide" evidence="1">
    <location>
        <begin position="1"/>
        <end position="17"/>
    </location>
</feature>
<proteinExistence type="predicted"/>
<evidence type="ECO:0000313" key="2">
    <source>
        <dbReference type="EMBL" id="CAK1552536.1"/>
    </source>
</evidence>
<keyword evidence="3" id="KW-1185">Reference proteome</keyword>
<dbReference type="InterPro" id="IPR036682">
    <property type="entry name" value="OS_D_A10/PebIII_sf"/>
</dbReference>
<organism evidence="2 3">
    <name type="scientific">Leptosia nina</name>
    <dbReference type="NCBI Taxonomy" id="320188"/>
    <lineage>
        <taxon>Eukaryota</taxon>
        <taxon>Metazoa</taxon>
        <taxon>Ecdysozoa</taxon>
        <taxon>Arthropoda</taxon>
        <taxon>Hexapoda</taxon>
        <taxon>Insecta</taxon>
        <taxon>Pterygota</taxon>
        <taxon>Neoptera</taxon>
        <taxon>Endopterygota</taxon>
        <taxon>Lepidoptera</taxon>
        <taxon>Glossata</taxon>
        <taxon>Ditrysia</taxon>
        <taxon>Papilionoidea</taxon>
        <taxon>Pieridae</taxon>
        <taxon>Pierinae</taxon>
        <taxon>Leptosia</taxon>
    </lineage>
</organism>
<evidence type="ECO:0000256" key="1">
    <source>
        <dbReference type="SAM" id="SignalP"/>
    </source>
</evidence>
<accession>A0AAV1JUV4</accession>
<dbReference type="EMBL" id="CAVLEF010000146">
    <property type="protein sequence ID" value="CAK1552536.1"/>
    <property type="molecule type" value="Genomic_DNA"/>
</dbReference>
<dbReference type="PANTHER" id="PTHR11257">
    <property type="entry name" value="CHEMOSENSORY PROTEIN-RELATED"/>
    <property type="match status" value="1"/>
</dbReference>
<evidence type="ECO:0000313" key="3">
    <source>
        <dbReference type="Proteomes" id="UP001497472"/>
    </source>
</evidence>
<sequence length="121" mass="13780">MLLFLVSFLVMSTTVFGYDEKFNKIDVDKILADDNLLMAYLNCFLDKGPCDKEYAQDFRDILPEVIATTCGKCSDIQKDKVRKLINSLINTKPDLAMELKTKFDPEGKQEEKLALFLTSAK</sequence>
<gene>
    <name evidence="2" type="ORF">LNINA_LOCUS11576</name>
</gene>
<dbReference type="SUPFAM" id="SSF100910">
    <property type="entry name" value="Chemosensory protein Csp2"/>
    <property type="match status" value="1"/>
</dbReference>
<name>A0AAV1JUV4_9NEOP</name>
<dbReference type="Proteomes" id="UP001497472">
    <property type="component" value="Unassembled WGS sequence"/>
</dbReference>
<reference evidence="2 3" key="1">
    <citation type="submission" date="2023-11" db="EMBL/GenBank/DDBJ databases">
        <authorList>
            <person name="Okamura Y."/>
        </authorList>
    </citation>
    <scope>NUCLEOTIDE SEQUENCE [LARGE SCALE GENOMIC DNA]</scope>
</reference>
<comment type="caution">
    <text evidence="2">The sequence shown here is derived from an EMBL/GenBank/DDBJ whole genome shotgun (WGS) entry which is preliminary data.</text>
</comment>
<dbReference type="InterPro" id="IPR005055">
    <property type="entry name" value="A10/PebIII"/>
</dbReference>